<reference evidence="3" key="2">
    <citation type="submission" date="2018-05" db="EMBL/GenBank/DDBJ databases">
        <title>OmerRS3 (Oryza meridionalis Reference Sequence Version 3).</title>
        <authorList>
            <person name="Zhang J."/>
            <person name="Kudrna D."/>
            <person name="Lee S."/>
            <person name="Talag J."/>
            <person name="Welchert J."/>
            <person name="Wing R.A."/>
        </authorList>
    </citation>
    <scope>NUCLEOTIDE SEQUENCE [LARGE SCALE GENOMIC DNA]</scope>
    <source>
        <strain evidence="3">cv. OR44</strain>
    </source>
</reference>
<dbReference type="Proteomes" id="UP000008021">
    <property type="component" value="Chromosome 3"/>
</dbReference>
<dbReference type="InterPro" id="IPR036869">
    <property type="entry name" value="J_dom_sf"/>
</dbReference>
<feature type="compositionally biased region" description="Gly residues" evidence="1">
    <location>
        <begin position="262"/>
        <end position="277"/>
    </location>
</feature>
<evidence type="ECO:0000256" key="1">
    <source>
        <dbReference type="SAM" id="MobiDB-lite"/>
    </source>
</evidence>
<dbReference type="Gene3D" id="1.10.287.110">
    <property type="entry name" value="DnaJ domain"/>
    <property type="match status" value="1"/>
</dbReference>
<feature type="region of interest" description="Disordered" evidence="1">
    <location>
        <begin position="143"/>
        <end position="163"/>
    </location>
</feature>
<dbReference type="Gramene" id="OMERI03G18350.1">
    <property type="protein sequence ID" value="OMERI03G18350.1"/>
    <property type="gene ID" value="OMERI03G18350"/>
</dbReference>
<organism evidence="3">
    <name type="scientific">Oryza meridionalis</name>
    <dbReference type="NCBI Taxonomy" id="40149"/>
    <lineage>
        <taxon>Eukaryota</taxon>
        <taxon>Viridiplantae</taxon>
        <taxon>Streptophyta</taxon>
        <taxon>Embryophyta</taxon>
        <taxon>Tracheophyta</taxon>
        <taxon>Spermatophyta</taxon>
        <taxon>Magnoliopsida</taxon>
        <taxon>Liliopsida</taxon>
        <taxon>Poales</taxon>
        <taxon>Poaceae</taxon>
        <taxon>BOP clade</taxon>
        <taxon>Oryzoideae</taxon>
        <taxon>Oryzeae</taxon>
        <taxon>Oryzinae</taxon>
        <taxon>Oryza</taxon>
    </lineage>
</organism>
<dbReference type="InterPro" id="IPR001623">
    <property type="entry name" value="DnaJ_domain"/>
</dbReference>
<keyword evidence="4" id="KW-1185">Reference proteome</keyword>
<dbReference type="SMART" id="SM00271">
    <property type="entry name" value="DnaJ"/>
    <property type="match status" value="1"/>
</dbReference>
<evidence type="ECO:0000313" key="3">
    <source>
        <dbReference type="EnsemblPlants" id="OMERI03G18350.1"/>
    </source>
</evidence>
<dbReference type="AlphaFoldDB" id="A0A0E0D1M1"/>
<sequence length="408" mass="42543">MDFSGGSGGGGGGGVASGRVQAERWLEIAGKLLAARDLVGCKRFAERAVEADPLLPGADELLAVTDVLLASQSVLPSGQADPLAVLQLPPSTNPADHAAVSRAYRRLALLLRQDTNPHPGADVALSLVHDAYAILSDPNRRPPPPVAVAVPHAHPGAASHPAAPAAAESPEFWTACPFCSYVHQYQRELVGRALKCPNESCRKGFVAIEISTPPTIVPGTEMYHCAWGFFPLGYPTSADLNGNWKPFYKMFPWNNAPAGGGGSGGRGGYGGRGGGSAGRQPQNGSARGGSSRGRVKKTTARKKVGAGLKRRSFGGVESGIEPMDGQDGWGEGEEGGDGQAEEVRGININEEAQSTDGATRGHVHARGNVSGGVVDMGTFHLDVDPSEDILGNLQNLPFLRVDNLGRML</sequence>
<evidence type="ECO:0000259" key="2">
    <source>
        <dbReference type="PROSITE" id="PS50076"/>
    </source>
</evidence>
<accession>A0A0E0D1M1</accession>
<dbReference type="HOGENOM" id="CLU_058532_0_0_1"/>
<dbReference type="InterPro" id="IPR053052">
    <property type="entry name" value="Imprinting_Balance_Reg"/>
</dbReference>
<dbReference type="PROSITE" id="PS50076">
    <property type="entry name" value="DNAJ_2"/>
    <property type="match status" value="1"/>
</dbReference>
<feature type="compositionally biased region" description="Low complexity" evidence="1">
    <location>
        <begin position="147"/>
        <end position="163"/>
    </location>
</feature>
<dbReference type="GO" id="GO:0005783">
    <property type="term" value="C:endoplasmic reticulum"/>
    <property type="evidence" value="ECO:0007669"/>
    <property type="project" value="UniProtKB-ARBA"/>
</dbReference>
<dbReference type="STRING" id="40149.A0A0E0D1M1"/>
<feature type="compositionally biased region" description="Acidic residues" evidence="1">
    <location>
        <begin position="330"/>
        <end position="339"/>
    </location>
</feature>
<feature type="domain" description="J" evidence="2">
    <location>
        <begin position="81"/>
        <end position="140"/>
    </location>
</feature>
<dbReference type="eggNOG" id="ENOG502RIJM">
    <property type="taxonomic scope" value="Eukaryota"/>
</dbReference>
<dbReference type="PANTHER" id="PTHR45496">
    <property type="entry name" value="CHAPERONE DNAJ-DOMAIN SUPERFAMILY PROTEIN"/>
    <property type="match status" value="1"/>
</dbReference>
<dbReference type="Pfam" id="PF00226">
    <property type="entry name" value="DnaJ"/>
    <property type="match status" value="1"/>
</dbReference>
<protein>
    <recommendedName>
        <fullName evidence="2">J domain-containing protein</fullName>
    </recommendedName>
</protein>
<evidence type="ECO:0000313" key="4">
    <source>
        <dbReference type="Proteomes" id="UP000008021"/>
    </source>
</evidence>
<dbReference type="SUPFAM" id="SSF46565">
    <property type="entry name" value="Chaperone J-domain"/>
    <property type="match status" value="1"/>
</dbReference>
<name>A0A0E0D1M1_9ORYZ</name>
<feature type="region of interest" description="Disordered" evidence="1">
    <location>
        <begin position="262"/>
        <end position="339"/>
    </location>
</feature>
<dbReference type="PANTHER" id="PTHR45496:SF5">
    <property type="entry name" value="DNAJ DOMAIN CONTAINING PROTEIN, EXPRESSED"/>
    <property type="match status" value="1"/>
</dbReference>
<proteinExistence type="predicted"/>
<dbReference type="CDD" id="cd06257">
    <property type="entry name" value="DnaJ"/>
    <property type="match status" value="1"/>
</dbReference>
<feature type="compositionally biased region" description="Basic residues" evidence="1">
    <location>
        <begin position="293"/>
        <end position="312"/>
    </location>
</feature>
<dbReference type="EnsemblPlants" id="OMERI03G18350.1">
    <property type="protein sequence ID" value="OMERI03G18350.1"/>
    <property type="gene ID" value="OMERI03G18350"/>
</dbReference>
<reference evidence="3" key="1">
    <citation type="submission" date="2015-04" db="UniProtKB">
        <authorList>
            <consortium name="EnsemblPlants"/>
        </authorList>
    </citation>
    <scope>IDENTIFICATION</scope>
</reference>